<organism evidence="3 4">
    <name type="scientific">Chitinophaga defluvii</name>
    <dbReference type="NCBI Taxonomy" id="3163343"/>
    <lineage>
        <taxon>Bacteria</taxon>
        <taxon>Pseudomonadati</taxon>
        <taxon>Bacteroidota</taxon>
        <taxon>Chitinophagia</taxon>
        <taxon>Chitinophagales</taxon>
        <taxon>Chitinophagaceae</taxon>
        <taxon>Chitinophaga</taxon>
    </lineage>
</organism>
<gene>
    <name evidence="3" type="ORF">ABR189_10710</name>
</gene>
<keyword evidence="4" id="KW-1185">Reference proteome</keyword>
<proteinExistence type="predicted"/>
<dbReference type="PROSITE" id="PS50935">
    <property type="entry name" value="SSB"/>
    <property type="match status" value="1"/>
</dbReference>
<dbReference type="Gene3D" id="2.40.50.140">
    <property type="entry name" value="Nucleic acid-binding proteins"/>
    <property type="match status" value="1"/>
</dbReference>
<comment type="caution">
    <text evidence="3">The sequence shown here is derived from an EMBL/GenBank/DDBJ whole genome shotgun (WGS) entry which is preliminary data.</text>
</comment>
<dbReference type="EMBL" id="JBEXAC010000001">
    <property type="protein sequence ID" value="MET6997844.1"/>
    <property type="molecule type" value="Genomic_DNA"/>
</dbReference>
<evidence type="ECO:0000313" key="4">
    <source>
        <dbReference type="Proteomes" id="UP001549749"/>
    </source>
</evidence>
<keyword evidence="1 2" id="KW-0238">DNA-binding</keyword>
<evidence type="ECO:0000256" key="1">
    <source>
        <dbReference type="ARBA" id="ARBA00023125"/>
    </source>
</evidence>
<dbReference type="InterPro" id="IPR012340">
    <property type="entry name" value="NA-bd_OB-fold"/>
</dbReference>
<dbReference type="RefSeq" id="WP_354660479.1">
    <property type="nucleotide sequence ID" value="NZ_JBEXAC010000001.1"/>
</dbReference>
<evidence type="ECO:0000313" key="3">
    <source>
        <dbReference type="EMBL" id="MET6997844.1"/>
    </source>
</evidence>
<dbReference type="SUPFAM" id="SSF50249">
    <property type="entry name" value="Nucleic acid-binding proteins"/>
    <property type="match status" value="1"/>
</dbReference>
<dbReference type="Pfam" id="PF00436">
    <property type="entry name" value="SSB"/>
    <property type="match status" value="1"/>
</dbReference>
<protein>
    <submittedName>
        <fullName evidence="3">Single-stranded DNA-binding protein</fullName>
    </submittedName>
</protein>
<name>A0ABV2T488_9BACT</name>
<sequence length="123" mass="13111">MEIIGRLTADATIATVTGNKQVVNFSIAVNDYYRPKGSTETKKLTTYISCAYWISTKVADLLKKGTLVQVDGRIGINAYSVAGEPRAKITLHVNKIKIYPVKSSPAAAPVVAGATAPADDLPF</sequence>
<accession>A0ABV2T488</accession>
<dbReference type="InterPro" id="IPR000424">
    <property type="entry name" value="Primosome_PriB/ssb"/>
</dbReference>
<dbReference type="Proteomes" id="UP001549749">
    <property type="component" value="Unassembled WGS sequence"/>
</dbReference>
<dbReference type="CDD" id="cd04496">
    <property type="entry name" value="SSB_OBF"/>
    <property type="match status" value="1"/>
</dbReference>
<evidence type="ECO:0000256" key="2">
    <source>
        <dbReference type="PROSITE-ProRule" id="PRU00252"/>
    </source>
</evidence>
<dbReference type="GO" id="GO:0003677">
    <property type="term" value="F:DNA binding"/>
    <property type="evidence" value="ECO:0007669"/>
    <property type="project" value="UniProtKB-KW"/>
</dbReference>
<reference evidence="3 4" key="1">
    <citation type="submission" date="2024-06" db="EMBL/GenBank/DDBJ databases">
        <title>Chitinophaga defluvii sp. nov., isolated from municipal sewage.</title>
        <authorList>
            <person name="Zhang L."/>
        </authorList>
    </citation>
    <scope>NUCLEOTIDE SEQUENCE [LARGE SCALE GENOMIC DNA]</scope>
    <source>
        <strain evidence="3 4">H8</strain>
    </source>
</reference>